<dbReference type="AlphaFoldDB" id="I0UYI9"/>
<dbReference type="SUPFAM" id="SSF52540">
    <property type="entry name" value="P-loop containing nucleoside triphosphate hydrolases"/>
    <property type="match status" value="1"/>
</dbReference>
<dbReference type="HOGENOM" id="CLU_040761_4_0_11"/>
<dbReference type="PANTHER" id="PTHR10803:SF3">
    <property type="entry name" value="ATPASE GET3"/>
    <property type="match status" value="1"/>
</dbReference>
<accession>I0UYI9</accession>
<dbReference type="eggNOG" id="COG0003">
    <property type="taxonomic scope" value="Bacteria"/>
</dbReference>
<evidence type="ECO:0000313" key="4">
    <source>
        <dbReference type="Proteomes" id="UP000004691"/>
    </source>
</evidence>
<dbReference type="CDD" id="cd02035">
    <property type="entry name" value="ArsA"/>
    <property type="match status" value="1"/>
</dbReference>
<name>I0UYI9_9PSEU</name>
<sequence length="308" mass="33285">MIRFIGGKGGVGKTTLSAAFALSRARRRERTLVVSTDPAHSLGDVLGRTLGDDPVEVWPGLWAAEISGEAQARRRVEQVAEDARHAVPADVLPAVERHLARAAESPGTVESALLDRLTDLVGQVGHRWDTLVVDSAPTGHMVRLLTLPALLTPWIEGLARQRARAAGTERLVAGMIGDTAEQEPDPLLRRLHARRDRMEWMRTRLTTDALVHLVVVPERLPLAETIRAAESLGDAGLRLGAVLVNRVLPPDDPGLLGRRIEQQTEVLRELERHFPGETVVRLPLLAGALTGVGELAALADLLDAADLG</sequence>
<reference evidence="3 4" key="1">
    <citation type="submission" date="2012-01" db="EMBL/GenBank/DDBJ databases">
        <title>Improved High-Quality Draft sequence of Saccharomonospora xinjiangensis XJ-54.</title>
        <authorList>
            <consortium name="US DOE Joint Genome Institute"/>
            <person name="Lucas S."/>
            <person name="Han J."/>
            <person name="Lapidus A."/>
            <person name="Cheng J.-F."/>
            <person name="Goodwin L."/>
            <person name="Pitluck S."/>
            <person name="Peters L."/>
            <person name="Mikhailova N."/>
            <person name="Teshima H."/>
            <person name="Detter J.C."/>
            <person name="Han C."/>
            <person name="Tapia R."/>
            <person name="Land M."/>
            <person name="Hauser L."/>
            <person name="Kyrpides N."/>
            <person name="Ivanova N."/>
            <person name="Pagani I."/>
            <person name="Brambilla E.-M."/>
            <person name="Klenk H.-P."/>
            <person name="Woyke T."/>
        </authorList>
    </citation>
    <scope>NUCLEOTIDE SEQUENCE [LARGE SCALE GENOMIC DNA]</scope>
    <source>
        <strain evidence="3 4">XJ-54</strain>
    </source>
</reference>
<dbReference type="Proteomes" id="UP000004691">
    <property type="component" value="Unassembled WGS sequence"/>
</dbReference>
<dbReference type="InterPro" id="IPR016300">
    <property type="entry name" value="ATPase_ArsA/GET3"/>
</dbReference>
<proteinExistence type="inferred from homology"/>
<gene>
    <name evidence="3" type="ORF">SacxiDRAFT_0673</name>
</gene>
<organism evidence="3 4">
    <name type="scientific">Saccharomonospora xinjiangensis XJ-54</name>
    <dbReference type="NCBI Taxonomy" id="882086"/>
    <lineage>
        <taxon>Bacteria</taxon>
        <taxon>Bacillati</taxon>
        <taxon>Actinomycetota</taxon>
        <taxon>Actinomycetes</taxon>
        <taxon>Pseudonocardiales</taxon>
        <taxon>Pseudonocardiaceae</taxon>
        <taxon>Saccharomonospora</taxon>
    </lineage>
</organism>
<dbReference type="GO" id="GO:0005524">
    <property type="term" value="F:ATP binding"/>
    <property type="evidence" value="ECO:0007669"/>
    <property type="project" value="InterPro"/>
</dbReference>
<dbReference type="InterPro" id="IPR025723">
    <property type="entry name" value="ArsA/GET3_ATPase-like"/>
</dbReference>
<evidence type="ECO:0000313" key="3">
    <source>
        <dbReference type="EMBL" id="EID52942.1"/>
    </source>
</evidence>
<dbReference type="EMBL" id="JH636049">
    <property type="protein sequence ID" value="EID52942.1"/>
    <property type="molecule type" value="Genomic_DNA"/>
</dbReference>
<dbReference type="NCBIfam" id="TIGR00345">
    <property type="entry name" value="GET3_arsA_TRC40"/>
    <property type="match status" value="1"/>
</dbReference>
<evidence type="ECO:0000256" key="1">
    <source>
        <dbReference type="ARBA" id="ARBA00011040"/>
    </source>
</evidence>
<comment type="similarity">
    <text evidence="1">Belongs to the arsA ATPase family.</text>
</comment>
<dbReference type="STRING" id="882086.SacxiDRAFT_0673"/>
<dbReference type="PANTHER" id="PTHR10803">
    <property type="entry name" value="ARSENICAL PUMP-DRIVING ATPASE ARSENITE-TRANSLOCATING ATPASE"/>
    <property type="match status" value="1"/>
</dbReference>
<dbReference type="Gene3D" id="3.40.50.300">
    <property type="entry name" value="P-loop containing nucleotide triphosphate hydrolases"/>
    <property type="match status" value="1"/>
</dbReference>
<keyword evidence="4" id="KW-1185">Reference proteome</keyword>
<dbReference type="InterPro" id="IPR027417">
    <property type="entry name" value="P-loop_NTPase"/>
</dbReference>
<dbReference type="GO" id="GO:0016887">
    <property type="term" value="F:ATP hydrolysis activity"/>
    <property type="evidence" value="ECO:0007669"/>
    <property type="project" value="InterPro"/>
</dbReference>
<feature type="domain" description="ArsA/GET3 Anion-transporting ATPase-like" evidence="2">
    <location>
        <begin position="4"/>
        <end position="302"/>
    </location>
</feature>
<protein>
    <submittedName>
        <fullName evidence="3">Arsenite-activated ATPase ArsA</fullName>
    </submittedName>
</protein>
<evidence type="ECO:0000259" key="2">
    <source>
        <dbReference type="Pfam" id="PF02374"/>
    </source>
</evidence>
<dbReference type="Pfam" id="PF02374">
    <property type="entry name" value="ArsA_ATPase"/>
    <property type="match status" value="1"/>
</dbReference>